<protein>
    <submittedName>
        <fullName evidence="1">Uncharacterized protein</fullName>
    </submittedName>
</protein>
<name>A0AAE1D0J6_9GAST</name>
<gene>
    <name evidence="1" type="ORF">RRG08_007168</name>
</gene>
<dbReference type="Proteomes" id="UP001283361">
    <property type="component" value="Unassembled WGS sequence"/>
</dbReference>
<dbReference type="EMBL" id="JAWDGP010006056">
    <property type="protein sequence ID" value="KAK3748071.1"/>
    <property type="molecule type" value="Genomic_DNA"/>
</dbReference>
<accession>A0AAE1D0J6</accession>
<proteinExistence type="predicted"/>
<comment type="caution">
    <text evidence="1">The sequence shown here is derived from an EMBL/GenBank/DDBJ whole genome shotgun (WGS) entry which is preliminary data.</text>
</comment>
<sequence>MRGIRTVRVARRLTHEPPEIGEFAFQPYTDVRVDDRTALCVPQILKDYADACLELSRQITLRWLEHDTDNVLLNRRCLMKCKDYLDSSVKKSQPLPAIQRQKLLWSQFSNREMDILFQTPASIATWI</sequence>
<keyword evidence="2" id="KW-1185">Reference proteome</keyword>
<organism evidence="1 2">
    <name type="scientific">Elysia crispata</name>
    <name type="common">lettuce slug</name>
    <dbReference type="NCBI Taxonomy" id="231223"/>
    <lineage>
        <taxon>Eukaryota</taxon>
        <taxon>Metazoa</taxon>
        <taxon>Spiralia</taxon>
        <taxon>Lophotrochozoa</taxon>
        <taxon>Mollusca</taxon>
        <taxon>Gastropoda</taxon>
        <taxon>Heterobranchia</taxon>
        <taxon>Euthyneura</taxon>
        <taxon>Panpulmonata</taxon>
        <taxon>Sacoglossa</taxon>
        <taxon>Placobranchoidea</taxon>
        <taxon>Plakobranchidae</taxon>
        <taxon>Elysia</taxon>
    </lineage>
</organism>
<evidence type="ECO:0000313" key="2">
    <source>
        <dbReference type="Proteomes" id="UP001283361"/>
    </source>
</evidence>
<evidence type="ECO:0000313" key="1">
    <source>
        <dbReference type="EMBL" id="KAK3748071.1"/>
    </source>
</evidence>
<dbReference type="AlphaFoldDB" id="A0AAE1D0J6"/>
<reference evidence="1" key="1">
    <citation type="journal article" date="2023" name="G3 (Bethesda)">
        <title>A reference genome for the long-term kleptoplast-retaining sea slug Elysia crispata morphotype clarki.</title>
        <authorList>
            <person name="Eastman K.E."/>
            <person name="Pendleton A.L."/>
            <person name="Shaikh M.A."/>
            <person name="Suttiyut T."/>
            <person name="Ogas R."/>
            <person name="Tomko P."/>
            <person name="Gavelis G."/>
            <person name="Widhalm J.R."/>
            <person name="Wisecaver J.H."/>
        </authorList>
    </citation>
    <scope>NUCLEOTIDE SEQUENCE</scope>
    <source>
        <strain evidence="1">ECLA1</strain>
    </source>
</reference>